<dbReference type="Pfam" id="PF05649">
    <property type="entry name" value="Peptidase_M13_N"/>
    <property type="match status" value="1"/>
</dbReference>
<dbReference type="CDD" id="cd08662">
    <property type="entry name" value="M13"/>
    <property type="match status" value="1"/>
</dbReference>
<dbReference type="Pfam" id="PF01431">
    <property type="entry name" value="Peptidase_M13"/>
    <property type="match status" value="1"/>
</dbReference>
<dbReference type="EMBL" id="GECZ01012515">
    <property type="protein sequence ID" value="JAS57254.1"/>
    <property type="molecule type" value="Transcribed_RNA"/>
</dbReference>
<evidence type="ECO:0000256" key="8">
    <source>
        <dbReference type="ARBA" id="ARBA00023049"/>
    </source>
</evidence>
<dbReference type="GO" id="GO:0016485">
    <property type="term" value="P:protein processing"/>
    <property type="evidence" value="ECO:0007669"/>
    <property type="project" value="TreeGrafter"/>
</dbReference>
<evidence type="ECO:0000256" key="5">
    <source>
        <dbReference type="ARBA" id="ARBA00022723"/>
    </source>
</evidence>
<evidence type="ECO:0000256" key="6">
    <source>
        <dbReference type="ARBA" id="ARBA00022801"/>
    </source>
</evidence>
<comment type="subcellular location">
    <subcellularLocation>
        <location evidence="2">Cell membrane</location>
        <topology evidence="2">Single-pass type II membrane protein</topology>
    </subcellularLocation>
</comment>
<name>A0A1B6G491_9HEMI</name>
<reference evidence="12" key="1">
    <citation type="submission" date="2015-11" db="EMBL/GenBank/DDBJ databases">
        <title>De novo transcriptome assembly of four potential Pierce s Disease insect vectors from Arizona vineyards.</title>
        <authorList>
            <person name="Tassone E.E."/>
        </authorList>
    </citation>
    <scope>NUCLEOTIDE SEQUENCE</scope>
</reference>
<dbReference type="Gene3D" id="1.10.1380.10">
    <property type="entry name" value="Neutral endopeptidase , domain2"/>
    <property type="match status" value="1"/>
</dbReference>
<evidence type="ECO:0000259" key="10">
    <source>
        <dbReference type="Pfam" id="PF01431"/>
    </source>
</evidence>
<evidence type="ECO:0000256" key="3">
    <source>
        <dbReference type="ARBA" id="ARBA00007357"/>
    </source>
</evidence>
<dbReference type="AlphaFoldDB" id="A0A1B6G491"/>
<evidence type="ECO:0000313" key="12">
    <source>
        <dbReference type="EMBL" id="JAS57254.1"/>
    </source>
</evidence>
<keyword evidence="4" id="KW-0645">Protease</keyword>
<evidence type="ECO:0000259" key="11">
    <source>
        <dbReference type="Pfam" id="PF05649"/>
    </source>
</evidence>
<keyword evidence="9" id="KW-1133">Transmembrane helix</keyword>
<feature type="domain" description="Peptidase M13 C-terminal" evidence="10">
    <location>
        <begin position="501"/>
        <end position="707"/>
    </location>
</feature>
<dbReference type="PANTHER" id="PTHR11733:SF240">
    <property type="entry name" value="GH14155P-RELATED"/>
    <property type="match status" value="1"/>
</dbReference>
<dbReference type="Gene3D" id="3.40.390.10">
    <property type="entry name" value="Collagenase (Catalytic Domain)"/>
    <property type="match status" value="1"/>
</dbReference>
<evidence type="ECO:0008006" key="13">
    <source>
        <dbReference type="Google" id="ProtNLM"/>
    </source>
</evidence>
<dbReference type="GO" id="GO:0005886">
    <property type="term" value="C:plasma membrane"/>
    <property type="evidence" value="ECO:0007669"/>
    <property type="project" value="UniProtKB-SubCell"/>
</dbReference>
<dbReference type="InterPro" id="IPR000718">
    <property type="entry name" value="Peptidase_M13"/>
</dbReference>
<keyword evidence="9" id="KW-0472">Membrane</keyword>
<evidence type="ECO:0000256" key="4">
    <source>
        <dbReference type="ARBA" id="ARBA00022670"/>
    </source>
</evidence>
<proteinExistence type="inferred from homology"/>
<dbReference type="InterPro" id="IPR018497">
    <property type="entry name" value="Peptidase_M13_C"/>
</dbReference>
<dbReference type="GO" id="GO:0004222">
    <property type="term" value="F:metalloendopeptidase activity"/>
    <property type="evidence" value="ECO:0007669"/>
    <property type="project" value="InterPro"/>
</dbReference>
<evidence type="ECO:0000256" key="9">
    <source>
        <dbReference type="SAM" id="Phobius"/>
    </source>
</evidence>
<keyword evidence="6" id="KW-0378">Hydrolase</keyword>
<comment type="cofactor">
    <cofactor evidence="1">
        <name>Zn(2+)</name>
        <dbReference type="ChEBI" id="CHEBI:29105"/>
    </cofactor>
</comment>
<evidence type="ECO:0000256" key="2">
    <source>
        <dbReference type="ARBA" id="ARBA00004401"/>
    </source>
</evidence>
<keyword evidence="8" id="KW-0482">Metalloprotease</keyword>
<comment type="similarity">
    <text evidence="3">Belongs to the peptidase M13 family.</text>
</comment>
<dbReference type="PROSITE" id="PS51885">
    <property type="entry name" value="NEPRILYSIN"/>
    <property type="match status" value="1"/>
</dbReference>
<feature type="transmembrane region" description="Helical" evidence="9">
    <location>
        <begin position="7"/>
        <end position="27"/>
    </location>
</feature>
<gene>
    <name evidence="12" type="ORF">g.19840</name>
</gene>
<evidence type="ECO:0000256" key="1">
    <source>
        <dbReference type="ARBA" id="ARBA00001947"/>
    </source>
</evidence>
<accession>A0A1B6G491</accession>
<dbReference type="SUPFAM" id="SSF55486">
    <property type="entry name" value="Metalloproteases ('zincins'), catalytic domain"/>
    <property type="match status" value="1"/>
</dbReference>
<dbReference type="GO" id="GO:0046872">
    <property type="term" value="F:metal ion binding"/>
    <property type="evidence" value="ECO:0007669"/>
    <property type="project" value="UniProtKB-KW"/>
</dbReference>
<dbReference type="InterPro" id="IPR008753">
    <property type="entry name" value="Peptidase_M13_N"/>
</dbReference>
<dbReference type="InterPro" id="IPR042089">
    <property type="entry name" value="Peptidase_M13_dom_2"/>
</dbReference>
<keyword evidence="5" id="KW-0479">Metal-binding</keyword>
<dbReference type="InterPro" id="IPR024079">
    <property type="entry name" value="MetalloPept_cat_dom_sf"/>
</dbReference>
<organism evidence="12">
    <name type="scientific">Cuerna arida</name>
    <dbReference type="NCBI Taxonomy" id="1464854"/>
    <lineage>
        <taxon>Eukaryota</taxon>
        <taxon>Metazoa</taxon>
        <taxon>Ecdysozoa</taxon>
        <taxon>Arthropoda</taxon>
        <taxon>Hexapoda</taxon>
        <taxon>Insecta</taxon>
        <taxon>Pterygota</taxon>
        <taxon>Neoptera</taxon>
        <taxon>Paraneoptera</taxon>
        <taxon>Hemiptera</taxon>
        <taxon>Auchenorrhyncha</taxon>
        <taxon>Membracoidea</taxon>
        <taxon>Cicadellidae</taxon>
        <taxon>Cicadellinae</taxon>
        <taxon>Proconiini</taxon>
        <taxon>Cuerna</taxon>
    </lineage>
</organism>
<protein>
    <recommendedName>
        <fullName evidence="13">Peptidase M13 N-terminal domain-containing protein</fullName>
    </recommendedName>
</protein>
<keyword evidence="9" id="KW-0812">Transmembrane</keyword>
<dbReference type="PANTHER" id="PTHR11733">
    <property type="entry name" value="ZINC METALLOPROTEASE FAMILY M13 NEPRILYSIN-RELATED"/>
    <property type="match status" value="1"/>
</dbReference>
<evidence type="ECO:0000256" key="7">
    <source>
        <dbReference type="ARBA" id="ARBA00022833"/>
    </source>
</evidence>
<sequence>MQVWVSITILLVYVAFTFLLGVAISLMSPRTCVLMQCNARSELMKESVDTDTQPCDNFYQFTCGRIASNRSKNRMTVWDEIERKQLIRLATFLSRENRSDDHEMLIVAKRLYKNCVDPSKRIDPEGLQSFLENVVIIGGFPLLPETYTNGKGSISKTEGSAIMHGLETAHFYEVKIVNIYSSLDPIPRFSTPKALTNKFLPSFEKQVKFVSELYKILSENETITDEVRDVIDKTVRFKEKLWSAADSDRQGLKTYSMVDYAGFVYDLEMRYIHISDPITLLLPGQSLTDILISSGFESYIKKLDELVHSTDYKIIKNYSIIEHVIANILFLPKPLRQIYDKYMRNPDDPSIENSANKQIACANILRRKMATVLSSIYIRHYYSPVATYARLYSMIRNIQKIMKPLINSADWMNTNDKDDANINLYHVSVTNPLPDDVLKYFTNKTEFEIQCATFCFANFTLFDDYLVLNAETDYYNIIHLNTTLPWNIYQEYHDVFSTKIYYDYARKSIIIPSGLLRYPSFHSQWPRYLNFGGFGSLLLLELIRALDFAGVNYGSIDLGESLWSSFAKVNYDRKRRCFLDQYNKHLAPLKGANVTNLNTVNEIIQDNTAIAVAYQAYQEYKKSRFFPEANLKDWHAYTVDQLFFINYATYYCTKFDKTYVKGMTDAEVASPSHEYKVVSSLRNYPKFSEIFNCKIGDGMNPADKCSVF</sequence>
<keyword evidence="7" id="KW-0862">Zinc</keyword>
<feature type="domain" description="Peptidase M13 N-terminal" evidence="11">
    <location>
        <begin position="54"/>
        <end position="420"/>
    </location>
</feature>